<organism evidence="2 3">
    <name type="scientific">Candidatus Portnoybacteria bacterium CG02_land_8_20_14_3_00_45_8</name>
    <dbReference type="NCBI Taxonomy" id="1974807"/>
    <lineage>
        <taxon>Bacteria</taxon>
        <taxon>Candidatus Portnoyibacteriota</taxon>
    </lineage>
</organism>
<evidence type="ECO:0008006" key="4">
    <source>
        <dbReference type="Google" id="ProtNLM"/>
    </source>
</evidence>
<dbReference type="Pfam" id="PF07963">
    <property type="entry name" value="N_methyl"/>
    <property type="match status" value="1"/>
</dbReference>
<protein>
    <recommendedName>
        <fullName evidence="4">General secretion pathway GspH domain-containing protein</fullName>
    </recommendedName>
</protein>
<accession>A0A2M7D6V8</accession>
<dbReference type="InterPro" id="IPR012902">
    <property type="entry name" value="N_methyl_site"/>
</dbReference>
<dbReference type="Gene3D" id="3.30.700.10">
    <property type="entry name" value="Glycoprotein, Type 4 Pilin"/>
    <property type="match status" value="1"/>
</dbReference>
<dbReference type="InterPro" id="IPR045584">
    <property type="entry name" value="Pilin-like"/>
</dbReference>
<dbReference type="NCBIfam" id="TIGR02532">
    <property type="entry name" value="IV_pilin_GFxxxE"/>
    <property type="match status" value="1"/>
</dbReference>
<name>A0A2M7D6V8_9BACT</name>
<keyword evidence="1" id="KW-0812">Transmembrane</keyword>
<dbReference type="AlphaFoldDB" id="A0A2M7D6V8"/>
<evidence type="ECO:0000313" key="3">
    <source>
        <dbReference type="Proteomes" id="UP000229247"/>
    </source>
</evidence>
<gene>
    <name evidence="2" type="ORF">COS30_00415</name>
</gene>
<evidence type="ECO:0000256" key="1">
    <source>
        <dbReference type="SAM" id="Phobius"/>
    </source>
</evidence>
<feature type="transmembrane region" description="Helical" evidence="1">
    <location>
        <begin position="12"/>
        <end position="34"/>
    </location>
</feature>
<proteinExistence type="predicted"/>
<dbReference type="SUPFAM" id="SSF54523">
    <property type="entry name" value="Pili subunits"/>
    <property type="match status" value="1"/>
</dbReference>
<keyword evidence="1" id="KW-1133">Transmembrane helix</keyword>
<sequence>MTKKQSGFTLIEFLIVVAVLVILASILFSSIIFFHRRSLIDATNQEIINALRLAQNKTLSSEGASSFGVHFETWRFVLFKGDVYNPSASDNEVHDLLAGMEIAQIGLGGGSDVIFERLTGNAAQAGFIKAELIQDSTKNTLIYVDSSGTISSLDSSANDTNRLKDSRHVHVLYSQNTKNAAALTLTFPNDGVVQSISYQSGLNSGKTQFSWSGTISVAGADQKITIHSHGLTDSATLFCFHRDRRDNSKALNISLDSQNLINYTADGIATKGTSLWAGNPETQ</sequence>
<dbReference type="EMBL" id="PEUE01000010">
    <property type="protein sequence ID" value="PIV38741.1"/>
    <property type="molecule type" value="Genomic_DNA"/>
</dbReference>
<evidence type="ECO:0000313" key="2">
    <source>
        <dbReference type="EMBL" id="PIV38741.1"/>
    </source>
</evidence>
<dbReference type="PROSITE" id="PS00409">
    <property type="entry name" value="PROKAR_NTER_METHYL"/>
    <property type="match status" value="1"/>
</dbReference>
<keyword evidence="1" id="KW-0472">Membrane</keyword>
<dbReference type="Proteomes" id="UP000229247">
    <property type="component" value="Unassembled WGS sequence"/>
</dbReference>
<reference evidence="3" key="1">
    <citation type="submission" date="2017-09" db="EMBL/GenBank/DDBJ databases">
        <title>Depth-based differentiation of microbial function through sediment-hosted aquifers and enrichment of novel symbionts in the deep terrestrial subsurface.</title>
        <authorList>
            <person name="Probst A.J."/>
            <person name="Ladd B."/>
            <person name="Jarett J.K."/>
            <person name="Geller-Mcgrath D.E."/>
            <person name="Sieber C.M.K."/>
            <person name="Emerson J.B."/>
            <person name="Anantharaman K."/>
            <person name="Thomas B.C."/>
            <person name="Malmstrom R."/>
            <person name="Stieglmeier M."/>
            <person name="Klingl A."/>
            <person name="Woyke T."/>
            <person name="Ryan C.M."/>
            <person name="Banfield J.F."/>
        </authorList>
    </citation>
    <scope>NUCLEOTIDE SEQUENCE [LARGE SCALE GENOMIC DNA]</scope>
</reference>
<comment type="caution">
    <text evidence="2">The sequence shown here is derived from an EMBL/GenBank/DDBJ whole genome shotgun (WGS) entry which is preliminary data.</text>
</comment>